<gene>
    <name evidence="8" type="ORF">B0T16DRAFT_459390</name>
</gene>
<feature type="transmembrane region" description="Helical" evidence="7">
    <location>
        <begin position="551"/>
        <end position="570"/>
    </location>
</feature>
<keyword evidence="3 7" id="KW-0812">Transmembrane</keyword>
<evidence type="ECO:0000256" key="6">
    <source>
        <dbReference type="SAM" id="MobiDB-lite"/>
    </source>
</evidence>
<keyword evidence="4 7" id="KW-1133">Transmembrane helix</keyword>
<proteinExistence type="inferred from homology"/>
<sequence length="683" mass="73578">MRLGQDIEKELGGYDGLARPETGAWEGNGLTLAIPPSPISKESKEPRESSPRRPPPLRLDIGSPGASPSEPPNRPLPPRPASKAASASDAPRIPAPTRPPPLRPQAPLGMNPPTRPGTAASQGMDEKGPRMVMSTRRLSYGSITSSSRRPLKYGSGKFSHVELVPQPSDDPDDPLNWPRWRKELNFWSLLLMVALTGVMKTILVTVNAQLAEGYEVSYTSITALTGVPLILSAVSGFGCLVLSRVIGRRPLYLVSLVLLFIGTVWNTNVVSSFNQFLAARIFQGFGWGAFDVLVSGSIQDTFFEHERQHRLTIHSIVAVATTWGPPLLGGVAAADPAGFSLQFIILSAFFTVAVPAITLGAPETVFDRAYTFAQTPATGASKFKVSLPLAPRRLFSVETLNNYIVKLKPYSYRGDVSAATLLQAPRAFIAPTTGLLLLVSLLPYGALWGFSSSLSLLFHPLPFIRSTISIGSLMTGPLILGSIAVAGFAFHSMWQPNFPPRAHMAAVAGGSLLAFIGILTFGLHIDACMTRPENDDGATSIYALNYLGDNVNFPAVAFVLGLLAAGVYTLDATVKPLIRASTMFTSSNLGVALRNTTDMNGGVNCWRAVMAGVFVMAVPNAVWSWDGLRALCIGLAIAQVVVGAMVGSMWWLWGENIRRWDGRMMKLVDLEMLKRNGSFFDTD</sequence>
<evidence type="ECO:0000256" key="2">
    <source>
        <dbReference type="ARBA" id="ARBA00008335"/>
    </source>
</evidence>
<dbReference type="AlphaFoldDB" id="A0AA40CLT7"/>
<evidence type="ECO:0000256" key="3">
    <source>
        <dbReference type="ARBA" id="ARBA00022692"/>
    </source>
</evidence>
<dbReference type="PANTHER" id="PTHR23502:SF68">
    <property type="entry name" value="MULTIDRUG TRANSPORTER, PUTATIVE (AFU_ORTHOLOGUE AFUA_3G01120)-RELATED"/>
    <property type="match status" value="1"/>
</dbReference>
<comment type="similarity">
    <text evidence="2">Belongs to the major facilitator superfamily.</text>
</comment>
<protein>
    <submittedName>
        <fullName evidence="8">Major facilitator superfamily domain-containing protein</fullName>
    </submittedName>
</protein>
<feature type="compositionally biased region" description="Pro residues" evidence="6">
    <location>
        <begin position="93"/>
        <end position="104"/>
    </location>
</feature>
<feature type="transmembrane region" description="Helical" evidence="7">
    <location>
        <begin position="339"/>
        <end position="361"/>
    </location>
</feature>
<keyword evidence="5 7" id="KW-0472">Membrane</keyword>
<evidence type="ECO:0000256" key="7">
    <source>
        <dbReference type="SAM" id="Phobius"/>
    </source>
</evidence>
<dbReference type="PANTHER" id="PTHR23502">
    <property type="entry name" value="MAJOR FACILITATOR SUPERFAMILY"/>
    <property type="match status" value="1"/>
</dbReference>
<evidence type="ECO:0000256" key="1">
    <source>
        <dbReference type="ARBA" id="ARBA00004141"/>
    </source>
</evidence>
<feature type="transmembrane region" description="Helical" evidence="7">
    <location>
        <begin position="604"/>
        <end position="622"/>
    </location>
</feature>
<feature type="transmembrane region" description="Helical" evidence="7">
    <location>
        <begin position="502"/>
        <end position="525"/>
    </location>
</feature>
<dbReference type="EMBL" id="JAULSV010000005">
    <property type="protein sequence ID" value="KAK0643220.1"/>
    <property type="molecule type" value="Genomic_DNA"/>
</dbReference>
<reference evidence="8" key="1">
    <citation type="submission" date="2023-06" db="EMBL/GenBank/DDBJ databases">
        <title>Genome-scale phylogeny and comparative genomics of the fungal order Sordariales.</title>
        <authorList>
            <consortium name="Lawrence Berkeley National Laboratory"/>
            <person name="Hensen N."/>
            <person name="Bonometti L."/>
            <person name="Westerberg I."/>
            <person name="Brannstrom I.O."/>
            <person name="Guillou S."/>
            <person name="Cros-Aarteil S."/>
            <person name="Calhoun S."/>
            <person name="Haridas S."/>
            <person name="Kuo A."/>
            <person name="Mondo S."/>
            <person name="Pangilinan J."/>
            <person name="Riley R."/>
            <person name="Labutti K."/>
            <person name="Andreopoulos B."/>
            <person name="Lipzen A."/>
            <person name="Chen C."/>
            <person name="Yanf M."/>
            <person name="Daum C."/>
            <person name="Ng V."/>
            <person name="Clum A."/>
            <person name="Steindorff A."/>
            <person name="Ohm R."/>
            <person name="Martin F."/>
            <person name="Silar P."/>
            <person name="Natvig D."/>
            <person name="Lalanne C."/>
            <person name="Gautier V."/>
            <person name="Ament-Velasquez S.L."/>
            <person name="Kruys A."/>
            <person name="Hutchinson M.I."/>
            <person name="Powell A.J."/>
            <person name="Barry K."/>
            <person name="Miller A.N."/>
            <person name="Grigoriev I.V."/>
            <person name="Debuchy R."/>
            <person name="Gladieux P."/>
            <person name="Thoren M.H."/>
            <person name="Johannesson H."/>
        </authorList>
    </citation>
    <scope>NUCLEOTIDE SEQUENCE</scope>
    <source>
        <strain evidence="8">SMH2532-1</strain>
    </source>
</reference>
<organism evidence="8 9">
    <name type="scientific">Cercophora newfieldiana</name>
    <dbReference type="NCBI Taxonomy" id="92897"/>
    <lineage>
        <taxon>Eukaryota</taxon>
        <taxon>Fungi</taxon>
        <taxon>Dikarya</taxon>
        <taxon>Ascomycota</taxon>
        <taxon>Pezizomycotina</taxon>
        <taxon>Sordariomycetes</taxon>
        <taxon>Sordariomycetidae</taxon>
        <taxon>Sordariales</taxon>
        <taxon>Lasiosphaeriaceae</taxon>
        <taxon>Cercophora</taxon>
    </lineage>
</organism>
<comment type="caution">
    <text evidence="8">The sequence shown here is derived from an EMBL/GenBank/DDBJ whole genome shotgun (WGS) entry which is preliminary data.</text>
</comment>
<feature type="region of interest" description="Disordered" evidence="6">
    <location>
        <begin position="1"/>
        <end position="130"/>
    </location>
</feature>
<name>A0AA40CLT7_9PEZI</name>
<dbReference type="InterPro" id="IPR011701">
    <property type="entry name" value="MFS"/>
</dbReference>
<evidence type="ECO:0000256" key="4">
    <source>
        <dbReference type="ARBA" id="ARBA00022989"/>
    </source>
</evidence>
<feature type="compositionally biased region" description="Basic and acidic residues" evidence="6">
    <location>
        <begin position="1"/>
        <end position="12"/>
    </location>
</feature>
<feature type="compositionally biased region" description="Pro residues" evidence="6">
    <location>
        <begin position="69"/>
        <end position="80"/>
    </location>
</feature>
<dbReference type="GO" id="GO:0016020">
    <property type="term" value="C:membrane"/>
    <property type="evidence" value="ECO:0007669"/>
    <property type="project" value="UniProtKB-SubCell"/>
</dbReference>
<dbReference type="Pfam" id="PF07690">
    <property type="entry name" value="MFS_1"/>
    <property type="match status" value="1"/>
</dbReference>
<feature type="transmembrane region" description="Helical" evidence="7">
    <location>
        <begin position="281"/>
        <end position="299"/>
    </location>
</feature>
<feature type="transmembrane region" description="Helical" evidence="7">
    <location>
        <begin position="250"/>
        <end position="269"/>
    </location>
</feature>
<dbReference type="InterPro" id="IPR036259">
    <property type="entry name" value="MFS_trans_sf"/>
</dbReference>
<feature type="compositionally biased region" description="Low complexity" evidence="6">
    <location>
        <begin position="81"/>
        <end position="92"/>
    </location>
</feature>
<keyword evidence="9" id="KW-1185">Reference proteome</keyword>
<feature type="transmembrane region" description="Helical" evidence="7">
    <location>
        <begin position="186"/>
        <end position="206"/>
    </location>
</feature>
<evidence type="ECO:0000313" key="9">
    <source>
        <dbReference type="Proteomes" id="UP001174936"/>
    </source>
</evidence>
<feature type="transmembrane region" description="Helical" evidence="7">
    <location>
        <begin position="468"/>
        <end position="490"/>
    </location>
</feature>
<feature type="transmembrane region" description="Helical" evidence="7">
    <location>
        <begin position="628"/>
        <end position="653"/>
    </location>
</feature>
<feature type="transmembrane region" description="Helical" evidence="7">
    <location>
        <begin position="427"/>
        <end position="448"/>
    </location>
</feature>
<evidence type="ECO:0000256" key="5">
    <source>
        <dbReference type="ARBA" id="ARBA00023136"/>
    </source>
</evidence>
<feature type="transmembrane region" description="Helical" evidence="7">
    <location>
        <begin position="311"/>
        <end position="333"/>
    </location>
</feature>
<accession>A0AA40CLT7</accession>
<dbReference type="Gene3D" id="1.20.1250.20">
    <property type="entry name" value="MFS general substrate transporter like domains"/>
    <property type="match status" value="1"/>
</dbReference>
<feature type="transmembrane region" description="Helical" evidence="7">
    <location>
        <begin position="218"/>
        <end position="243"/>
    </location>
</feature>
<feature type="compositionally biased region" description="Basic and acidic residues" evidence="6">
    <location>
        <begin position="41"/>
        <end position="51"/>
    </location>
</feature>
<comment type="subcellular location">
    <subcellularLocation>
        <location evidence="1">Membrane</location>
        <topology evidence="1">Multi-pass membrane protein</topology>
    </subcellularLocation>
</comment>
<dbReference type="Proteomes" id="UP001174936">
    <property type="component" value="Unassembled WGS sequence"/>
</dbReference>
<evidence type="ECO:0000313" key="8">
    <source>
        <dbReference type="EMBL" id="KAK0643220.1"/>
    </source>
</evidence>
<dbReference type="GO" id="GO:0022857">
    <property type="term" value="F:transmembrane transporter activity"/>
    <property type="evidence" value="ECO:0007669"/>
    <property type="project" value="InterPro"/>
</dbReference>
<dbReference type="SUPFAM" id="SSF103473">
    <property type="entry name" value="MFS general substrate transporter"/>
    <property type="match status" value="1"/>
</dbReference>